<accession>A0ABR2ME55</accession>
<feature type="transmembrane region" description="Helical" evidence="1">
    <location>
        <begin position="72"/>
        <end position="91"/>
    </location>
</feature>
<dbReference type="PANTHER" id="PTHR35482">
    <property type="entry name" value="CYTOCHROME C OXIDASE SUBUNIT"/>
    <property type="match status" value="1"/>
</dbReference>
<protein>
    <submittedName>
        <fullName evidence="2">Uncharacterized protein</fullName>
    </submittedName>
</protein>
<evidence type="ECO:0000313" key="2">
    <source>
        <dbReference type="EMBL" id="KAK8961835.1"/>
    </source>
</evidence>
<comment type="caution">
    <text evidence="2">The sequence shown here is derived from an EMBL/GenBank/DDBJ whole genome shotgun (WGS) entry which is preliminary data.</text>
</comment>
<gene>
    <name evidence="2" type="ORF">KSP40_PGU021319</name>
</gene>
<reference evidence="2 3" key="1">
    <citation type="journal article" date="2022" name="Nat. Plants">
        <title>Genomes of leafy and leafless Platanthera orchids illuminate the evolution of mycoheterotrophy.</title>
        <authorList>
            <person name="Li M.H."/>
            <person name="Liu K.W."/>
            <person name="Li Z."/>
            <person name="Lu H.C."/>
            <person name="Ye Q.L."/>
            <person name="Zhang D."/>
            <person name="Wang J.Y."/>
            <person name="Li Y.F."/>
            <person name="Zhong Z.M."/>
            <person name="Liu X."/>
            <person name="Yu X."/>
            <person name="Liu D.K."/>
            <person name="Tu X.D."/>
            <person name="Liu B."/>
            <person name="Hao Y."/>
            <person name="Liao X.Y."/>
            <person name="Jiang Y.T."/>
            <person name="Sun W.H."/>
            <person name="Chen J."/>
            <person name="Chen Y.Q."/>
            <person name="Ai Y."/>
            <person name="Zhai J.W."/>
            <person name="Wu S.S."/>
            <person name="Zhou Z."/>
            <person name="Hsiao Y.Y."/>
            <person name="Wu W.L."/>
            <person name="Chen Y.Y."/>
            <person name="Lin Y.F."/>
            <person name="Hsu J.L."/>
            <person name="Li C.Y."/>
            <person name="Wang Z.W."/>
            <person name="Zhao X."/>
            <person name="Zhong W.Y."/>
            <person name="Ma X.K."/>
            <person name="Ma L."/>
            <person name="Huang J."/>
            <person name="Chen G.Z."/>
            <person name="Huang M.Z."/>
            <person name="Huang L."/>
            <person name="Peng D.H."/>
            <person name="Luo Y.B."/>
            <person name="Zou S.Q."/>
            <person name="Chen S.P."/>
            <person name="Lan S."/>
            <person name="Tsai W.C."/>
            <person name="Van de Peer Y."/>
            <person name="Liu Z.J."/>
        </authorList>
    </citation>
    <scope>NUCLEOTIDE SEQUENCE [LARGE SCALE GENOMIC DNA]</scope>
    <source>
        <strain evidence="2">Lor288</strain>
    </source>
</reference>
<organism evidence="2 3">
    <name type="scientific">Platanthera guangdongensis</name>
    <dbReference type="NCBI Taxonomy" id="2320717"/>
    <lineage>
        <taxon>Eukaryota</taxon>
        <taxon>Viridiplantae</taxon>
        <taxon>Streptophyta</taxon>
        <taxon>Embryophyta</taxon>
        <taxon>Tracheophyta</taxon>
        <taxon>Spermatophyta</taxon>
        <taxon>Magnoliopsida</taxon>
        <taxon>Liliopsida</taxon>
        <taxon>Asparagales</taxon>
        <taxon>Orchidaceae</taxon>
        <taxon>Orchidoideae</taxon>
        <taxon>Orchideae</taxon>
        <taxon>Orchidinae</taxon>
        <taxon>Platanthera</taxon>
    </lineage>
</organism>
<dbReference type="Proteomes" id="UP001412067">
    <property type="component" value="Unassembled WGS sequence"/>
</dbReference>
<dbReference type="PANTHER" id="PTHR35482:SF1">
    <property type="entry name" value="CYTOCHROME C OXIDASE SUBUNIT"/>
    <property type="match status" value="1"/>
</dbReference>
<evidence type="ECO:0000256" key="1">
    <source>
        <dbReference type="SAM" id="Phobius"/>
    </source>
</evidence>
<keyword evidence="1" id="KW-0812">Transmembrane</keyword>
<keyword evidence="1" id="KW-1133">Transmembrane helix</keyword>
<keyword evidence="1" id="KW-0472">Membrane</keyword>
<sequence>MYEKLQSHSKAEVRKQARQFMLSFQAIVMLNVRDTSSPKETGFEDYFKAFVNNGAGYIPSVEETNESVLKEVFPYLIFLLSLIFIIIFVVIKRSF</sequence>
<dbReference type="EMBL" id="JBBWWR010000009">
    <property type="protein sequence ID" value="KAK8961835.1"/>
    <property type="molecule type" value="Genomic_DNA"/>
</dbReference>
<keyword evidence="3" id="KW-1185">Reference proteome</keyword>
<proteinExistence type="predicted"/>
<evidence type="ECO:0000313" key="3">
    <source>
        <dbReference type="Proteomes" id="UP001412067"/>
    </source>
</evidence>
<name>A0ABR2ME55_9ASPA</name>